<dbReference type="PROSITE" id="PS51186">
    <property type="entry name" value="GNAT"/>
    <property type="match status" value="1"/>
</dbReference>
<organism evidence="2 3">
    <name type="scientific">Pedobacter yonginense</name>
    <dbReference type="NCBI Taxonomy" id="651869"/>
    <lineage>
        <taxon>Bacteria</taxon>
        <taxon>Pseudomonadati</taxon>
        <taxon>Bacteroidota</taxon>
        <taxon>Sphingobacteriia</taxon>
        <taxon>Sphingobacteriales</taxon>
        <taxon>Sphingobacteriaceae</taxon>
        <taxon>Pedobacter</taxon>
    </lineage>
</organism>
<dbReference type="RefSeq" id="WP_109926432.1">
    <property type="nucleotide sequence ID" value="NZ_QGNZ01000003.1"/>
</dbReference>
<keyword evidence="3" id="KW-1185">Reference proteome</keyword>
<gene>
    <name evidence="2" type="ORF">DHW03_13920</name>
</gene>
<dbReference type="SUPFAM" id="SSF55729">
    <property type="entry name" value="Acyl-CoA N-acyltransferases (Nat)"/>
    <property type="match status" value="1"/>
</dbReference>
<dbReference type="Pfam" id="PF13302">
    <property type="entry name" value="Acetyltransf_3"/>
    <property type="match status" value="1"/>
</dbReference>
<proteinExistence type="predicted"/>
<evidence type="ECO:0000313" key="3">
    <source>
        <dbReference type="Proteomes" id="UP000245379"/>
    </source>
</evidence>
<evidence type="ECO:0000259" key="1">
    <source>
        <dbReference type="PROSITE" id="PS51186"/>
    </source>
</evidence>
<dbReference type="EMBL" id="QGNZ01000003">
    <property type="protein sequence ID" value="PWS27311.1"/>
    <property type="molecule type" value="Genomic_DNA"/>
</dbReference>
<comment type="caution">
    <text evidence="2">The sequence shown here is derived from an EMBL/GenBank/DDBJ whole genome shotgun (WGS) entry which is preliminary data.</text>
</comment>
<dbReference type="InterPro" id="IPR016181">
    <property type="entry name" value="Acyl_CoA_acyltransferase"/>
</dbReference>
<keyword evidence="2" id="KW-0808">Transferase</keyword>
<protein>
    <submittedName>
        <fullName evidence="2">N-acetyltransferase</fullName>
    </submittedName>
</protein>
<reference evidence="2 3" key="1">
    <citation type="submission" date="2018-05" db="EMBL/GenBank/DDBJ databases">
        <title>Pedobacter paludis sp. nov., isolated from wetland soil.</title>
        <authorList>
            <person name="Zhang Y."/>
            <person name="Wang G."/>
        </authorList>
    </citation>
    <scope>NUCLEOTIDE SEQUENCE [LARGE SCALE GENOMIC DNA]</scope>
    <source>
        <strain evidence="2 3">KCTC22721</strain>
    </source>
</reference>
<feature type="domain" description="N-acetyltransferase" evidence="1">
    <location>
        <begin position="14"/>
        <end position="158"/>
    </location>
</feature>
<dbReference type="OrthoDB" id="9811523at2"/>
<dbReference type="PANTHER" id="PTHR43328:SF1">
    <property type="entry name" value="N-ACETYLTRANSFERASE DOMAIN-CONTAINING PROTEIN"/>
    <property type="match status" value="1"/>
</dbReference>
<dbReference type="AlphaFoldDB" id="A0A317EKF5"/>
<dbReference type="Proteomes" id="UP000245379">
    <property type="component" value="Unassembled WGS sequence"/>
</dbReference>
<dbReference type="InterPro" id="IPR000182">
    <property type="entry name" value="GNAT_dom"/>
</dbReference>
<sequence>MKNIKIKLTSTKISELGTFFEFQLDEEARYLAAFTPKKPLCRDAYIEKYTKHLADPNINMKTIWLNDVIVGSLAKFVLGDEAELTYWIEKKFWGMGVASSALKAFLEEEKSRPIFGRVAFDNYGSQKVLEHCGFRKVGQDKGFANARQAEIDELIYKL</sequence>
<accession>A0A317EKF5</accession>
<dbReference type="GO" id="GO:0016747">
    <property type="term" value="F:acyltransferase activity, transferring groups other than amino-acyl groups"/>
    <property type="evidence" value="ECO:0007669"/>
    <property type="project" value="InterPro"/>
</dbReference>
<dbReference type="Gene3D" id="3.40.630.30">
    <property type="match status" value="1"/>
</dbReference>
<dbReference type="PANTHER" id="PTHR43328">
    <property type="entry name" value="ACETYLTRANSFERASE-RELATED"/>
    <property type="match status" value="1"/>
</dbReference>
<evidence type="ECO:0000313" key="2">
    <source>
        <dbReference type="EMBL" id="PWS27311.1"/>
    </source>
</evidence>
<name>A0A317EKF5_9SPHI</name>